<name>A0A1N7S9I1_9BURK</name>
<proteinExistence type="predicted"/>
<protein>
    <submittedName>
        <fullName evidence="1">Uncharacterized protein</fullName>
    </submittedName>
</protein>
<dbReference type="RefSeq" id="WP_087736033.1">
    <property type="nucleotide sequence ID" value="NZ_CYGY02000036.1"/>
</dbReference>
<reference evidence="1" key="1">
    <citation type="submission" date="2016-12" db="EMBL/GenBank/DDBJ databases">
        <authorList>
            <person name="Moulin L."/>
        </authorList>
    </citation>
    <scope>NUCLEOTIDE SEQUENCE [LARGE SCALE GENOMIC DNA]</scope>
    <source>
        <strain evidence="1">STM 7183</strain>
    </source>
</reference>
<gene>
    <name evidence="1" type="ORF">BN2476_360072</name>
</gene>
<dbReference type="AlphaFoldDB" id="A0A1N7S9I1"/>
<comment type="caution">
    <text evidence="1">The sequence shown here is derived from an EMBL/GenBank/DDBJ whole genome shotgun (WGS) entry which is preliminary data.</text>
</comment>
<organism evidence="1 2">
    <name type="scientific">Paraburkholderia piptadeniae</name>
    <dbReference type="NCBI Taxonomy" id="1701573"/>
    <lineage>
        <taxon>Bacteria</taxon>
        <taxon>Pseudomonadati</taxon>
        <taxon>Pseudomonadota</taxon>
        <taxon>Betaproteobacteria</taxon>
        <taxon>Burkholderiales</taxon>
        <taxon>Burkholderiaceae</taxon>
        <taxon>Paraburkholderia</taxon>
    </lineage>
</organism>
<accession>A0A1N7S9I1</accession>
<dbReference type="Proteomes" id="UP000195569">
    <property type="component" value="Unassembled WGS sequence"/>
</dbReference>
<evidence type="ECO:0000313" key="1">
    <source>
        <dbReference type="EMBL" id="SIT43981.1"/>
    </source>
</evidence>
<keyword evidence="2" id="KW-1185">Reference proteome</keyword>
<evidence type="ECO:0000313" key="2">
    <source>
        <dbReference type="Proteomes" id="UP000195569"/>
    </source>
</evidence>
<dbReference type="EMBL" id="CYGY02000036">
    <property type="protein sequence ID" value="SIT43981.1"/>
    <property type="molecule type" value="Genomic_DNA"/>
</dbReference>
<sequence>MKSRSVNHEIAVSLVLFSPSARVALAEPDAVALRQKRLVEVVRTTSTSAGLRLTYEGKAPLQRVGLMAK</sequence>